<sequence length="171" mass="18629">MQEPVQEPIQEPQLKKKKKEKKKKANDDDGGDDNGDGGNDEGDNGDGGNGGDSGRDGGNKDDVNNQNNEDTSDRNNDDAELDKAIVVYTGGEGSSGTHYKTSEDDLMFDIKKELEGGLENAEVFFSDLFNDQTPVNKAETHTDESDPELAELFEDIDDEVNLPDKPVYVTA</sequence>
<keyword evidence="2" id="KW-1185">Reference proteome</keyword>
<protein>
    <submittedName>
        <fullName evidence="1">Uncharacterized protein</fullName>
    </submittedName>
</protein>
<gene>
    <name evidence="1" type="ORF">L1987_16186</name>
</gene>
<dbReference type="EMBL" id="CM042022">
    <property type="protein sequence ID" value="KAI3816488.1"/>
    <property type="molecule type" value="Genomic_DNA"/>
</dbReference>
<dbReference type="Proteomes" id="UP001056120">
    <property type="component" value="Linkage Group LG05"/>
</dbReference>
<reference evidence="1 2" key="2">
    <citation type="journal article" date="2022" name="Mol. Ecol. Resour.">
        <title>The genomes of chicory, endive, great burdock and yacon provide insights into Asteraceae paleo-polyploidization history and plant inulin production.</title>
        <authorList>
            <person name="Fan W."/>
            <person name="Wang S."/>
            <person name="Wang H."/>
            <person name="Wang A."/>
            <person name="Jiang F."/>
            <person name="Liu H."/>
            <person name="Zhao H."/>
            <person name="Xu D."/>
            <person name="Zhang Y."/>
        </authorList>
    </citation>
    <scope>NUCLEOTIDE SEQUENCE [LARGE SCALE GENOMIC DNA]</scope>
    <source>
        <strain evidence="2">cv. Yunnan</strain>
        <tissue evidence="1">Leaves</tissue>
    </source>
</reference>
<name>A0ACB9J7N6_9ASTR</name>
<accession>A0ACB9J7N6</accession>
<evidence type="ECO:0000313" key="2">
    <source>
        <dbReference type="Proteomes" id="UP001056120"/>
    </source>
</evidence>
<organism evidence="1 2">
    <name type="scientific">Smallanthus sonchifolius</name>
    <dbReference type="NCBI Taxonomy" id="185202"/>
    <lineage>
        <taxon>Eukaryota</taxon>
        <taxon>Viridiplantae</taxon>
        <taxon>Streptophyta</taxon>
        <taxon>Embryophyta</taxon>
        <taxon>Tracheophyta</taxon>
        <taxon>Spermatophyta</taxon>
        <taxon>Magnoliopsida</taxon>
        <taxon>eudicotyledons</taxon>
        <taxon>Gunneridae</taxon>
        <taxon>Pentapetalae</taxon>
        <taxon>asterids</taxon>
        <taxon>campanulids</taxon>
        <taxon>Asterales</taxon>
        <taxon>Asteraceae</taxon>
        <taxon>Asteroideae</taxon>
        <taxon>Heliantheae alliance</taxon>
        <taxon>Millerieae</taxon>
        <taxon>Smallanthus</taxon>
    </lineage>
</organism>
<evidence type="ECO:0000313" key="1">
    <source>
        <dbReference type="EMBL" id="KAI3816488.1"/>
    </source>
</evidence>
<reference evidence="2" key="1">
    <citation type="journal article" date="2022" name="Mol. Ecol. Resour.">
        <title>The genomes of chicory, endive, great burdock and yacon provide insights into Asteraceae palaeo-polyploidization history and plant inulin production.</title>
        <authorList>
            <person name="Fan W."/>
            <person name="Wang S."/>
            <person name="Wang H."/>
            <person name="Wang A."/>
            <person name="Jiang F."/>
            <person name="Liu H."/>
            <person name="Zhao H."/>
            <person name="Xu D."/>
            <person name="Zhang Y."/>
        </authorList>
    </citation>
    <scope>NUCLEOTIDE SEQUENCE [LARGE SCALE GENOMIC DNA]</scope>
    <source>
        <strain evidence="2">cv. Yunnan</strain>
    </source>
</reference>
<comment type="caution">
    <text evidence="1">The sequence shown here is derived from an EMBL/GenBank/DDBJ whole genome shotgun (WGS) entry which is preliminary data.</text>
</comment>
<proteinExistence type="predicted"/>